<comment type="caution">
    <text evidence="4">The sequence shown here is derived from an EMBL/GenBank/DDBJ whole genome shotgun (WGS) entry which is preliminary data.</text>
</comment>
<dbReference type="EMBL" id="JADCUA010000059">
    <property type="protein sequence ID" value="KAH9828580.1"/>
    <property type="molecule type" value="Genomic_DNA"/>
</dbReference>
<gene>
    <name evidence="4" type="ORF">C8Q71DRAFT_719210</name>
</gene>
<dbReference type="Gene3D" id="3.40.50.10810">
    <property type="entry name" value="Tandem AAA-ATPase domain"/>
    <property type="match status" value="1"/>
</dbReference>
<dbReference type="RefSeq" id="XP_047772263.1">
    <property type="nucleotide sequence ID" value="XM_047921281.1"/>
</dbReference>
<feature type="domain" description="SNF2 N-terminal" evidence="3">
    <location>
        <begin position="70"/>
        <end position="205"/>
    </location>
</feature>
<dbReference type="GeneID" id="72002013"/>
<name>A0ABQ8JWZ7_9APHY</name>
<protein>
    <recommendedName>
        <fullName evidence="3">SNF2 N-terminal domain-containing protein</fullName>
    </recommendedName>
</protein>
<reference evidence="4 5" key="1">
    <citation type="journal article" date="2021" name="Environ. Microbiol.">
        <title>Gene family expansions and transcriptome signatures uncover fungal adaptations to wood decay.</title>
        <authorList>
            <person name="Hage H."/>
            <person name="Miyauchi S."/>
            <person name="Viragh M."/>
            <person name="Drula E."/>
            <person name="Min B."/>
            <person name="Chaduli D."/>
            <person name="Navarro D."/>
            <person name="Favel A."/>
            <person name="Norest M."/>
            <person name="Lesage-Meessen L."/>
            <person name="Balint B."/>
            <person name="Merenyi Z."/>
            <person name="de Eugenio L."/>
            <person name="Morin E."/>
            <person name="Martinez A.T."/>
            <person name="Baldrian P."/>
            <person name="Stursova M."/>
            <person name="Martinez M.J."/>
            <person name="Novotny C."/>
            <person name="Magnuson J.K."/>
            <person name="Spatafora J.W."/>
            <person name="Maurice S."/>
            <person name="Pangilinan J."/>
            <person name="Andreopoulos W."/>
            <person name="LaButti K."/>
            <person name="Hundley H."/>
            <person name="Na H."/>
            <person name="Kuo A."/>
            <person name="Barry K."/>
            <person name="Lipzen A."/>
            <person name="Henrissat B."/>
            <person name="Riley R."/>
            <person name="Ahrendt S."/>
            <person name="Nagy L.G."/>
            <person name="Grigoriev I.V."/>
            <person name="Martin F."/>
            <person name="Rosso M.N."/>
        </authorList>
    </citation>
    <scope>NUCLEOTIDE SEQUENCE [LARGE SCALE GENOMIC DNA]</scope>
    <source>
        <strain evidence="4 5">CIRM-BRFM 1785</strain>
    </source>
</reference>
<keyword evidence="5" id="KW-1185">Reference proteome</keyword>
<evidence type="ECO:0000256" key="2">
    <source>
        <dbReference type="ARBA" id="ARBA00022840"/>
    </source>
</evidence>
<organism evidence="4 5">
    <name type="scientific">Rhodofomes roseus</name>
    <dbReference type="NCBI Taxonomy" id="34475"/>
    <lineage>
        <taxon>Eukaryota</taxon>
        <taxon>Fungi</taxon>
        <taxon>Dikarya</taxon>
        <taxon>Basidiomycota</taxon>
        <taxon>Agaricomycotina</taxon>
        <taxon>Agaricomycetes</taxon>
        <taxon>Polyporales</taxon>
        <taxon>Rhodofomes</taxon>
    </lineage>
</organism>
<evidence type="ECO:0000313" key="5">
    <source>
        <dbReference type="Proteomes" id="UP000814176"/>
    </source>
</evidence>
<dbReference type="SUPFAM" id="SSF52540">
    <property type="entry name" value="P-loop containing nucleoside triphosphate hydrolases"/>
    <property type="match status" value="1"/>
</dbReference>
<keyword evidence="1" id="KW-0547">Nucleotide-binding</keyword>
<dbReference type="Proteomes" id="UP000814176">
    <property type="component" value="Unassembled WGS sequence"/>
</dbReference>
<dbReference type="Pfam" id="PF00176">
    <property type="entry name" value="SNF2-rel_dom"/>
    <property type="match status" value="1"/>
</dbReference>
<proteinExistence type="predicted"/>
<sequence length="219" mass="24949">MDFTDWGSGVEEYEECTMETLWGYIGRQKEKTIPFFNVKESASGLADPWSEQGIKDMEADDAVPLIPRWHQLVGIVKMLDNYLSGRPTLLMDGVGVGKTMQVVGFICVVAFFHEYYSVHGKFPANTVRDVKYHDKGNTPDEGNLLVVPVSLEMQVLREIRRYLRPKTFDVISYTSTVRAPGKSKAFWAAVNNFQQPRWRQIMLATTTVSRPYSMKAQPI</sequence>
<evidence type="ECO:0000259" key="3">
    <source>
        <dbReference type="Pfam" id="PF00176"/>
    </source>
</evidence>
<accession>A0ABQ8JWZ7</accession>
<evidence type="ECO:0000313" key="4">
    <source>
        <dbReference type="EMBL" id="KAH9828580.1"/>
    </source>
</evidence>
<keyword evidence="2" id="KW-0067">ATP-binding</keyword>
<dbReference type="InterPro" id="IPR000330">
    <property type="entry name" value="SNF2_N"/>
</dbReference>
<evidence type="ECO:0000256" key="1">
    <source>
        <dbReference type="ARBA" id="ARBA00022741"/>
    </source>
</evidence>
<dbReference type="InterPro" id="IPR027417">
    <property type="entry name" value="P-loop_NTPase"/>
</dbReference>
<dbReference type="InterPro" id="IPR038718">
    <property type="entry name" value="SNF2-like_sf"/>
</dbReference>